<name>A0A0P7YHK5_9RHOB</name>
<dbReference type="SUPFAM" id="SSF52129">
    <property type="entry name" value="Caspase-like"/>
    <property type="match status" value="1"/>
</dbReference>
<dbReference type="InterPro" id="IPR036365">
    <property type="entry name" value="PGBD-like_sf"/>
</dbReference>
<dbReference type="OrthoDB" id="8092964at2"/>
<dbReference type="RefSeq" id="WP_072245712.1">
    <property type="nucleotide sequence ID" value="NZ_FBYC01000004.1"/>
</dbReference>
<feature type="domain" description="Peptidoglycan binding-like" evidence="1">
    <location>
        <begin position="482"/>
        <end position="534"/>
    </location>
</feature>
<reference evidence="2 5" key="2">
    <citation type="submission" date="2016-01" db="EMBL/GenBank/DDBJ databases">
        <authorList>
            <person name="Varghese N."/>
        </authorList>
    </citation>
    <scope>NUCLEOTIDE SEQUENCE [LARGE SCALE GENOMIC DNA]</scope>
    <source>
        <strain evidence="2 5">HL-91</strain>
    </source>
</reference>
<dbReference type="Proteomes" id="UP000050413">
    <property type="component" value="Unassembled WGS sequence"/>
</dbReference>
<dbReference type="AlphaFoldDB" id="A0A0P7YHK5"/>
<dbReference type="InterPro" id="IPR036366">
    <property type="entry name" value="PGBDSf"/>
</dbReference>
<organism evidence="3 4">
    <name type="scientific">Roseibaca calidilacus</name>
    <dbReference type="NCBI Taxonomy" id="1666912"/>
    <lineage>
        <taxon>Bacteria</taxon>
        <taxon>Pseudomonadati</taxon>
        <taxon>Pseudomonadota</taxon>
        <taxon>Alphaproteobacteria</taxon>
        <taxon>Rhodobacterales</taxon>
        <taxon>Paracoccaceae</taxon>
        <taxon>Roseinatronobacter</taxon>
    </lineage>
</organism>
<dbReference type="Pfam" id="PF01471">
    <property type="entry name" value="PG_binding_1"/>
    <property type="match status" value="2"/>
</dbReference>
<dbReference type="EMBL" id="FBYC01000004">
    <property type="protein sequence ID" value="CUX80930.1"/>
    <property type="molecule type" value="Genomic_DNA"/>
</dbReference>
<comment type="caution">
    <text evidence="3">The sequence shown here is derived from an EMBL/GenBank/DDBJ whole genome shotgun (WGS) entry which is preliminary data.</text>
</comment>
<dbReference type="InterPro" id="IPR029030">
    <property type="entry name" value="Caspase-like_dom_sf"/>
</dbReference>
<reference evidence="3 4" key="1">
    <citation type="submission" date="2015-09" db="EMBL/GenBank/DDBJ databases">
        <title>Identification and resolution of microdiversity through metagenomic sequencing of parallel consortia.</title>
        <authorList>
            <person name="Nelson W.C."/>
            <person name="Romine M.F."/>
            <person name="Lindemann S.R."/>
        </authorList>
    </citation>
    <scope>NUCLEOTIDE SEQUENCE [LARGE SCALE GENOMIC DNA]</scope>
    <source>
        <strain evidence="3">HL-91</strain>
    </source>
</reference>
<protein>
    <submittedName>
        <fullName evidence="2">Peptidoglycan binding domain-containing protein</fullName>
    </submittedName>
    <submittedName>
        <fullName evidence="3">Putative peptidoglycan-binding domain-containing protein</fullName>
    </submittedName>
</protein>
<accession>A0A0P7YHK5</accession>
<evidence type="ECO:0000313" key="5">
    <source>
        <dbReference type="Proteomes" id="UP000182045"/>
    </source>
</evidence>
<evidence type="ECO:0000259" key="1">
    <source>
        <dbReference type="Pfam" id="PF01471"/>
    </source>
</evidence>
<dbReference type="EMBL" id="LJSG01000020">
    <property type="protein sequence ID" value="KPP89882.1"/>
    <property type="molecule type" value="Genomic_DNA"/>
</dbReference>
<feature type="domain" description="Peptidoglycan binding-like" evidence="1">
    <location>
        <begin position="284"/>
        <end position="334"/>
    </location>
</feature>
<dbReference type="Gene3D" id="1.10.101.10">
    <property type="entry name" value="PGBD-like superfamily/PGBD"/>
    <property type="match status" value="2"/>
</dbReference>
<keyword evidence="5" id="KW-1185">Reference proteome</keyword>
<dbReference type="InterPro" id="IPR002477">
    <property type="entry name" value="Peptidoglycan-bd-like"/>
</dbReference>
<evidence type="ECO:0000313" key="2">
    <source>
        <dbReference type="EMBL" id="CUX80930.1"/>
    </source>
</evidence>
<evidence type="ECO:0000313" key="3">
    <source>
        <dbReference type="EMBL" id="KPP89882.1"/>
    </source>
</evidence>
<dbReference type="SUPFAM" id="SSF47090">
    <property type="entry name" value="PGBD-like"/>
    <property type="match status" value="2"/>
</dbReference>
<sequence length="544" mass="59063">MRHILLTAFLALVALPLRAENIALVLENSDYRTLPDPSGTRLADQAQGVLARAGFDIVTARDLQTGDLRAELAALEARLADGDVTRLVIVAAGWFVASESGAWFLGLDAEEPGLGSVDGAGLRLDTVMELASSASGAAHIWLVAPNPRALNDELGFGLRAGLPERLAVPRQVAVICGDLRATLAGLDAVLTPGTTLSEALAENSGLRADGMVPTLVPFLPEGFAPVAQADRDAWQSARAADTEAAYRDYLAQFPNGLSAQEARLRIEALRNTPERIEADLLLSRDERRAIQRDLTTLGFNTRGIDGLFGPGTRGAIRGWQGRSDLDETGYLTRDQIFQLAGQAARRAAEIEAEERARREAAERADRAYWDGTGAGADEAGLRAYLGRYPDGIFAALARERLAELEAQARLQTDRDAWRRADARDTARAYRRYLSEFPEGRFAPEARLRLAALDPTTDEPAPDTPPVAVLEQEEALLMTPALRRLVERRLSNLGYDPGPVDGRFDDQTRAAVRQAQAQFGLPVNGYVRQGLLDAMLQDALRGLFR</sequence>
<evidence type="ECO:0000313" key="4">
    <source>
        <dbReference type="Proteomes" id="UP000050413"/>
    </source>
</evidence>
<dbReference type="Proteomes" id="UP000182045">
    <property type="component" value="Unassembled WGS sequence"/>
</dbReference>
<dbReference type="STRING" id="1666912.Ga0058931_1421"/>
<proteinExistence type="predicted"/>
<gene>
    <name evidence="2" type="ORF">Ga0058931_1421</name>
    <name evidence="3" type="ORF">HLUCCA05_06895</name>
</gene>